<reference evidence="1 2" key="1">
    <citation type="submission" date="2021-05" db="EMBL/GenBank/DDBJ databases">
        <authorList>
            <person name="Kumar R."/>
            <person name="Kumar A."/>
            <person name="Mukhia S."/>
        </authorList>
    </citation>
    <scope>NUCLEOTIDE SEQUENCE [LARGE SCALE GENOMIC DNA]</scope>
    <source>
        <strain evidence="1 2">ERMR7:08</strain>
    </source>
</reference>
<protein>
    <submittedName>
        <fullName evidence="1">McrC family protein</fullName>
    </submittedName>
</protein>
<evidence type="ECO:0000313" key="2">
    <source>
        <dbReference type="Proteomes" id="UP001212421"/>
    </source>
</evidence>
<proteinExistence type="predicted"/>
<dbReference type="PANTHER" id="PTHR38733">
    <property type="entry name" value="PROTEIN MCRC"/>
    <property type="match status" value="1"/>
</dbReference>
<organism evidence="1 2">
    <name type="scientific">Cryobacterium breve</name>
    <dbReference type="NCBI Taxonomy" id="1259258"/>
    <lineage>
        <taxon>Bacteria</taxon>
        <taxon>Bacillati</taxon>
        <taxon>Actinomycetota</taxon>
        <taxon>Actinomycetes</taxon>
        <taxon>Micrococcales</taxon>
        <taxon>Microbacteriaceae</taxon>
        <taxon>Cryobacterium</taxon>
    </lineage>
</organism>
<accession>A0ABY7NEB7</accession>
<dbReference type="Proteomes" id="UP001212421">
    <property type="component" value="Chromosome"/>
</dbReference>
<evidence type="ECO:0000313" key="1">
    <source>
        <dbReference type="EMBL" id="WBM79898.1"/>
    </source>
</evidence>
<dbReference type="EMBL" id="CP075584">
    <property type="protein sequence ID" value="WBM79898.1"/>
    <property type="molecule type" value="Genomic_DNA"/>
</dbReference>
<dbReference type="Pfam" id="PF10117">
    <property type="entry name" value="McrBC"/>
    <property type="match status" value="1"/>
</dbReference>
<dbReference type="PANTHER" id="PTHR38733:SF1">
    <property type="entry name" value="TYPE IV METHYL-DIRECTED RESTRICTION ENZYME ECOKMCRBC"/>
    <property type="match status" value="1"/>
</dbReference>
<keyword evidence="2" id="KW-1185">Reference proteome</keyword>
<name>A0ABY7NEB7_9MICO</name>
<dbReference type="InterPro" id="IPR019292">
    <property type="entry name" value="McrC"/>
</dbReference>
<gene>
    <name evidence="1" type="ORF">KIV56_17295</name>
</gene>
<sequence>MEMRPEGDGWWRVVPVGLVGAVRVGDVQVEVWPKEKVKLSHLLFMLGYAKDPGVLPTDVEAGPYDDLWPALAESLARQGERALLHGVLQGYQTLEESSMVVRGRIRVGDQLRRHSGLPFPLEITYDEYLTDISENRILRTALRRMLAVPRLSPTVKARLSHLDNRLSGVQILRSGVPRPPWRETRLNSRYHAALRLSEVILANTAAQTGTGNISVASFVVSMWKVFEDFVTTALGESFSRLGEHSETQYPAFLDAPRLDGGARVTMSVDLVHFAGRHPATVLDAKYKAVDSPGVLPTRITIKCLRTAPHSRSSARCWCTPARTHH</sequence>